<name>A0ABS3W1P9_MICEH</name>
<evidence type="ECO:0000256" key="1">
    <source>
        <dbReference type="ARBA" id="ARBA00006100"/>
    </source>
</evidence>
<dbReference type="SFLD" id="SFLDF00288">
    <property type="entry name" value="HemN-like__clustered_with_nucl"/>
    <property type="match status" value="1"/>
</dbReference>
<comment type="similarity">
    <text evidence="1">Belongs to the anaerobic coproporphyrinogen-III oxidase family. HemW subfamily.</text>
</comment>
<dbReference type="Gene3D" id="3.20.20.70">
    <property type="entry name" value="Aldolase class I"/>
    <property type="match status" value="1"/>
</dbReference>
<keyword evidence="9" id="KW-0963">Cytoplasm</keyword>
<dbReference type="SFLD" id="SFLDS00029">
    <property type="entry name" value="Radical_SAM"/>
    <property type="match status" value="1"/>
</dbReference>
<organism evidence="11 12">
    <name type="scientific">Micromonospora echinofusca</name>
    <dbReference type="NCBI Taxonomy" id="47858"/>
    <lineage>
        <taxon>Bacteria</taxon>
        <taxon>Bacillati</taxon>
        <taxon>Actinomycetota</taxon>
        <taxon>Actinomycetes</taxon>
        <taxon>Micromonosporales</taxon>
        <taxon>Micromonosporaceae</taxon>
        <taxon>Micromonospora</taxon>
    </lineage>
</organism>
<evidence type="ECO:0000256" key="4">
    <source>
        <dbReference type="ARBA" id="ARBA00022691"/>
    </source>
</evidence>
<dbReference type="SMART" id="SM00729">
    <property type="entry name" value="Elp3"/>
    <property type="match status" value="1"/>
</dbReference>
<dbReference type="PANTHER" id="PTHR13932:SF5">
    <property type="entry name" value="RADICAL S-ADENOSYL METHIONINE DOMAIN-CONTAINING PROTEIN 1, MITOCHONDRIAL"/>
    <property type="match status" value="1"/>
</dbReference>
<keyword evidence="3 9" id="KW-0349">Heme</keyword>
<dbReference type="SFLD" id="SFLDF00562">
    <property type="entry name" value="HemN-like__clustered_with_heat"/>
    <property type="match status" value="1"/>
</dbReference>
<dbReference type="Pfam" id="PF04055">
    <property type="entry name" value="Radical_SAM"/>
    <property type="match status" value="1"/>
</dbReference>
<evidence type="ECO:0000256" key="6">
    <source>
        <dbReference type="ARBA" id="ARBA00023004"/>
    </source>
</evidence>
<evidence type="ECO:0000256" key="8">
    <source>
        <dbReference type="ARBA" id="ARBA00023186"/>
    </source>
</evidence>
<dbReference type="InterPro" id="IPR034505">
    <property type="entry name" value="Coproporphyrinogen-III_oxidase"/>
</dbReference>
<comment type="caution">
    <text evidence="11">The sequence shown here is derived from an EMBL/GenBank/DDBJ whole genome shotgun (WGS) entry which is preliminary data.</text>
</comment>
<dbReference type="Proteomes" id="UP000823521">
    <property type="component" value="Unassembled WGS sequence"/>
</dbReference>
<feature type="domain" description="Radical SAM core" evidence="10">
    <location>
        <begin position="31"/>
        <end position="274"/>
    </location>
</feature>
<keyword evidence="6 9" id="KW-0408">Iron</keyword>
<dbReference type="SUPFAM" id="SSF102114">
    <property type="entry name" value="Radical SAM enzymes"/>
    <property type="match status" value="1"/>
</dbReference>
<reference evidence="11 12" key="1">
    <citation type="submission" date="2019-12" db="EMBL/GenBank/DDBJ databases">
        <title>Whole genome sequencing of endophytic Actinobacterium Micromonospora sp. MPMI6T.</title>
        <authorList>
            <person name="Evv R."/>
            <person name="Podile A.R."/>
        </authorList>
    </citation>
    <scope>NUCLEOTIDE SEQUENCE [LARGE SCALE GENOMIC DNA]</scope>
    <source>
        <strain evidence="11 12">MPMI6</strain>
    </source>
</reference>
<dbReference type="InterPro" id="IPR058240">
    <property type="entry name" value="rSAM_sf"/>
</dbReference>
<keyword evidence="7 9" id="KW-0411">Iron-sulfur</keyword>
<accession>A0ABS3W1P9</accession>
<sequence>MPGTLVAMPGVLPDGEPVPTDGALPPAALTSVGQRGFGVYVHVPFCASRCGYCDFNTYTSAELGGGASRDEYADTVLAELALARRVLGDNPPPRVDTVFVGGGTPTLLSPDDLGRILDGIDRTWGLAADAEVTTEANPESVTPASLRALRAAGYTRVSLGMQSATPGVLAILDRQHRAGRATEAAGEARDAGFDHVNLDLIYGTPGESAEDFATSLAEVVAAGVDHVSAYALIVEDGTRLAARMRRGELPYPSDDVAADRYLAAEAALGAAGFAWYEVSNWARTAAGRCRHNLLYWTGGDWWGLGPGAHSHVGGVRWWNVRHPSAYAKRLSVGESPGQARELLSPAEAHMEDVMLRLRLAAGLPLDTLDAAGRAGAADALTAGLLDPVEYAAGRAVLTLRGRLLADAVVRDLLP</sequence>
<gene>
    <name evidence="11" type="ORF">GSF22_32680</name>
</gene>
<evidence type="ECO:0000256" key="5">
    <source>
        <dbReference type="ARBA" id="ARBA00022723"/>
    </source>
</evidence>
<keyword evidence="4 9" id="KW-0949">S-adenosyl-L-methionine</keyword>
<protein>
    <recommendedName>
        <fullName evidence="2 9">Heme chaperone HemW</fullName>
    </recommendedName>
</protein>
<dbReference type="InterPro" id="IPR007197">
    <property type="entry name" value="rSAM"/>
</dbReference>
<dbReference type="EMBL" id="WVUH01000566">
    <property type="protein sequence ID" value="MBO4210714.1"/>
    <property type="molecule type" value="Genomic_DNA"/>
</dbReference>
<dbReference type="SFLD" id="SFLDG01065">
    <property type="entry name" value="anaerobic_coproporphyrinogen-I"/>
    <property type="match status" value="1"/>
</dbReference>
<evidence type="ECO:0000313" key="11">
    <source>
        <dbReference type="EMBL" id="MBO4210714.1"/>
    </source>
</evidence>
<keyword evidence="5 9" id="KW-0479">Metal-binding</keyword>
<comment type="function">
    <text evidence="9">Probably acts as a heme chaperone, transferring heme to an unknown acceptor. Binds one molecule of heme per monomer, possibly covalently. Binds 1 [4Fe-4S] cluster. The cluster is coordinated with 3 cysteines and an exchangeable S-adenosyl-L-methionine.</text>
</comment>
<keyword evidence="8 9" id="KW-0143">Chaperone</keyword>
<evidence type="ECO:0000256" key="3">
    <source>
        <dbReference type="ARBA" id="ARBA00022617"/>
    </source>
</evidence>
<dbReference type="CDD" id="cd01335">
    <property type="entry name" value="Radical_SAM"/>
    <property type="match status" value="1"/>
</dbReference>
<proteinExistence type="inferred from homology"/>
<comment type="subcellular location">
    <subcellularLocation>
        <location evidence="9">Cytoplasm</location>
    </subcellularLocation>
</comment>
<evidence type="ECO:0000313" key="12">
    <source>
        <dbReference type="Proteomes" id="UP000823521"/>
    </source>
</evidence>
<dbReference type="PANTHER" id="PTHR13932">
    <property type="entry name" value="COPROPORPHYRINIGEN III OXIDASE"/>
    <property type="match status" value="1"/>
</dbReference>
<dbReference type="SFLD" id="SFLDG01082">
    <property type="entry name" value="B12-binding_domain_containing"/>
    <property type="match status" value="1"/>
</dbReference>
<dbReference type="PROSITE" id="PS51918">
    <property type="entry name" value="RADICAL_SAM"/>
    <property type="match status" value="1"/>
</dbReference>
<keyword evidence="9" id="KW-0004">4Fe-4S</keyword>
<dbReference type="InterPro" id="IPR013785">
    <property type="entry name" value="Aldolase_TIM"/>
</dbReference>
<evidence type="ECO:0000259" key="10">
    <source>
        <dbReference type="PROSITE" id="PS51918"/>
    </source>
</evidence>
<dbReference type="InterPro" id="IPR006638">
    <property type="entry name" value="Elp3/MiaA/NifB-like_rSAM"/>
</dbReference>
<dbReference type="NCBIfam" id="TIGR00539">
    <property type="entry name" value="hemN_rel"/>
    <property type="match status" value="1"/>
</dbReference>
<evidence type="ECO:0000256" key="7">
    <source>
        <dbReference type="ARBA" id="ARBA00023014"/>
    </source>
</evidence>
<dbReference type="InterPro" id="IPR004559">
    <property type="entry name" value="HemW-like"/>
</dbReference>
<keyword evidence="12" id="KW-1185">Reference proteome</keyword>
<evidence type="ECO:0000256" key="2">
    <source>
        <dbReference type="ARBA" id="ARBA00017228"/>
    </source>
</evidence>
<evidence type="ECO:0000256" key="9">
    <source>
        <dbReference type="RuleBase" id="RU364116"/>
    </source>
</evidence>